<comment type="caution">
    <text evidence="1">The sequence shown here is derived from an EMBL/GenBank/DDBJ whole genome shotgun (WGS) entry which is preliminary data.</text>
</comment>
<evidence type="ECO:0000313" key="1">
    <source>
        <dbReference type="EMBL" id="CAI8039793.1"/>
    </source>
</evidence>
<name>A0AA35T1L5_GEOBA</name>
<dbReference type="AlphaFoldDB" id="A0AA35T1L5"/>
<gene>
    <name evidence="1" type="ORF">GBAR_LOCUS22173</name>
</gene>
<accession>A0AA35T1L5</accession>
<protein>
    <submittedName>
        <fullName evidence="1">Uncharacterized protein</fullName>
    </submittedName>
</protein>
<reference evidence="1" key="1">
    <citation type="submission" date="2023-03" db="EMBL/GenBank/DDBJ databases">
        <authorList>
            <person name="Steffen K."/>
            <person name="Cardenas P."/>
        </authorList>
    </citation>
    <scope>NUCLEOTIDE SEQUENCE</scope>
</reference>
<proteinExistence type="predicted"/>
<dbReference type="EMBL" id="CASHTH010003064">
    <property type="protein sequence ID" value="CAI8039793.1"/>
    <property type="molecule type" value="Genomic_DNA"/>
</dbReference>
<evidence type="ECO:0000313" key="2">
    <source>
        <dbReference type="Proteomes" id="UP001174909"/>
    </source>
</evidence>
<keyword evidence="2" id="KW-1185">Reference proteome</keyword>
<sequence>QCTQSHPDPSPSHCEYGKPGAETGLAECLCIQTELRRGRLAHQIHRHRESICDTLLLPNEIIITSKVG</sequence>
<organism evidence="1 2">
    <name type="scientific">Geodia barretti</name>
    <name type="common">Barrett's horny sponge</name>
    <dbReference type="NCBI Taxonomy" id="519541"/>
    <lineage>
        <taxon>Eukaryota</taxon>
        <taxon>Metazoa</taxon>
        <taxon>Porifera</taxon>
        <taxon>Demospongiae</taxon>
        <taxon>Heteroscleromorpha</taxon>
        <taxon>Tetractinellida</taxon>
        <taxon>Astrophorina</taxon>
        <taxon>Geodiidae</taxon>
        <taxon>Geodia</taxon>
    </lineage>
</organism>
<feature type="non-terminal residue" evidence="1">
    <location>
        <position position="68"/>
    </location>
</feature>
<dbReference type="Proteomes" id="UP001174909">
    <property type="component" value="Unassembled WGS sequence"/>
</dbReference>